<feature type="domain" description="AAA+ ATPase" evidence="2">
    <location>
        <begin position="253"/>
        <end position="373"/>
    </location>
</feature>
<protein>
    <submittedName>
        <fullName evidence="3">ATP-binding protein</fullName>
    </submittedName>
</protein>
<sequence length="749" mass="81705">MTAAARHAPHPARTRAPRAAPMPATSASVPWTDVLVAEVDRRIAEQVGRWRGEQAAPTALKSLVITDAEVDELMARASEPPEPALPCGSLAAQVIDAGAPRVLALQAAFELSPFELDAVLLCLASELDCRFDRLWAYLNDDLTRTRPSADLLLRLLAPPHERVFLQGQLASDAPLLQCALLLADDSSRRGGNPLYRVADGVLRHLLERGGVDAAIADAVWDDDVAPLAPTLWRARPQVQEVHALLAAQEGASTPLLVNLHGRDGSGRAFVAHAACGRLQRRCLSLDGRKLKRGADSRAAWLAALRDARLGGDLLFVHHADAGFDDAERRHEWRTLLQSWLRRFGGTVLLASAEALPLAAWFPAADVAHVALPNLDMGEREAAWRGVLAAVCPLPEGARESLAHSLAAKFRLTEGEIAVAAQQARTAARGMADEAGWTAVLHEVVARVAAPRLHELAEAVPVRHSLADIVLPPDRLEVLKDLVRRTQHRRTVLEDWRFDDVSARGRGLVALFHGASGTGKTMAAEGIASTLRMRLFRIDLAGVVSKYIGETEKNLRTIFDEADRADAVLFFDEADALFGKRSEVKDAHDRYANIEINYLLQRIELFDGIAILATNKHSHMDEAFMRRIHVSLEFPLPRPPERLRLWDRSFPRVAPMAGDIDWDFLAQRFELSGGAIRNAALGAAYLAAEGGDAIGMKHVVNALRTELVKAGRRMQDGEFAPHAHLLTQPAAAARTHAGAPSPRRPGRPEE</sequence>
<dbReference type="InterPro" id="IPR003593">
    <property type="entry name" value="AAA+_ATPase"/>
</dbReference>
<evidence type="ECO:0000313" key="4">
    <source>
        <dbReference type="Proteomes" id="UP000599109"/>
    </source>
</evidence>
<gene>
    <name evidence="3" type="ORF">JJ685_14430</name>
</gene>
<dbReference type="EMBL" id="JAEQNE010000003">
    <property type="protein sequence ID" value="MBL0392332.1"/>
    <property type="molecule type" value="Genomic_DNA"/>
</dbReference>
<evidence type="ECO:0000256" key="1">
    <source>
        <dbReference type="SAM" id="MobiDB-lite"/>
    </source>
</evidence>
<dbReference type="InterPro" id="IPR003959">
    <property type="entry name" value="ATPase_AAA_core"/>
</dbReference>
<dbReference type="Pfam" id="PF00004">
    <property type="entry name" value="AAA"/>
    <property type="match status" value="1"/>
</dbReference>
<accession>A0A936Z2E2</accession>
<feature type="compositionally biased region" description="Basic residues" evidence="1">
    <location>
        <begin position="7"/>
        <end position="16"/>
    </location>
</feature>
<dbReference type="RefSeq" id="WP_201674963.1">
    <property type="nucleotide sequence ID" value="NZ_JAEQNE010000003.1"/>
</dbReference>
<evidence type="ECO:0000259" key="2">
    <source>
        <dbReference type="SMART" id="SM00382"/>
    </source>
</evidence>
<evidence type="ECO:0000313" key="3">
    <source>
        <dbReference type="EMBL" id="MBL0392332.1"/>
    </source>
</evidence>
<proteinExistence type="predicted"/>
<name>A0A936Z2E2_9BURK</name>
<reference evidence="3 4" key="1">
    <citation type="journal article" date="2017" name="Int. J. Syst. Evol. Microbiol.">
        <title>Ramlibacter monticola sp. nov., isolated from forest soil.</title>
        <authorList>
            <person name="Chaudhary D.K."/>
            <person name="Kim J."/>
        </authorList>
    </citation>
    <scope>NUCLEOTIDE SEQUENCE [LARGE SCALE GENOMIC DNA]</scope>
    <source>
        <strain evidence="3 4">KACC 19175</strain>
    </source>
</reference>
<feature type="region of interest" description="Disordered" evidence="1">
    <location>
        <begin position="729"/>
        <end position="749"/>
    </location>
</feature>
<keyword evidence="3" id="KW-0067">ATP-binding</keyword>
<dbReference type="Gene3D" id="3.40.50.300">
    <property type="entry name" value="P-loop containing nucleotide triphosphate hydrolases"/>
    <property type="match status" value="1"/>
</dbReference>
<dbReference type="AlphaFoldDB" id="A0A936Z2E2"/>
<dbReference type="CDD" id="cd19481">
    <property type="entry name" value="RecA-like_protease"/>
    <property type="match status" value="1"/>
</dbReference>
<keyword evidence="3" id="KW-0547">Nucleotide-binding</keyword>
<dbReference type="InterPro" id="IPR054472">
    <property type="entry name" value="WHD"/>
</dbReference>
<dbReference type="SUPFAM" id="SSF52540">
    <property type="entry name" value="P-loop containing nucleoside triphosphate hydrolases"/>
    <property type="match status" value="2"/>
</dbReference>
<feature type="compositionally biased region" description="Low complexity" evidence="1">
    <location>
        <begin position="729"/>
        <end position="740"/>
    </location>
</feature>
<dbReference type="Pfam" id="PF22977">
    <property type="entry name" value="WHD"/>
    <property type="match status" value="1"/>
</dbReference>
<keyword evidence="4" id="KW-1185">Reference proteome</keyword>
<dbReference type="GO" id="GO:0016887">
    <property type="term" value="F:ATP hydrolysis activity"/>
    <property type="evidence" value="ECO:0007669"/>
    <property type="project" value="InterPro"/>
</dbReference>
<dbReference type="InterPro" id="IPR027417">
    <property type="entry name" value="P-loop_NTPase"/>
</dbReference>
<dbReference type="PANTHER" id="PTHR46411:SF3">
    <property type="entry name" value="AAA+ ATPASE DOMAIN-CONTAINING PROTEIN"/>
    <property type="match status" value="1"/>
</dbReference>
<dbReference type="GO" id="GO:0005524">
    <property type="term" value="F:ATP binding"/>
    <property type="evidence" value="ECO:0007669"/>
    <property type="project" value="UniProtKB-KW"/>
</dbReference>
<dbReference type="PANTHER" id="PTHR46411">
    <property type="entry name" value="FAMILY ATPASE, PUTATIVE-RELATED"/>
    <property type="match status" value="1"/>
</dbReference>
<dbReference type="SMART" id="SM00382">
    <property type="entry name" value="AAA"/>
    <property type="match status" value="2"/>
</dbReference>
<organism evidence="3 4">
    <name type="scientific">Ramlibacter monticola</name>
    <dbReference type="NCBI Taxonomy" id="1926872"/>
    <lineage>
        <taxon>Bacteria</taxon>
        <taxon>Pseudomonadati</taxon>
        <taxon>Pseudomonadota</taxon>
        <taxon>Betaproteobacteria</taxon>
        <taxon>Burkholderiales</taxon>
        <taxon>Comamonadaceae</taxon>
        <taxon>Ramlibacter</taxon>
    </lineage>
</organism>
<comment type="caution">
    <text evidence="3">The sequence shown here is derived from an EMBL/GenBank/DDBJ whole genome shotgun (WGS) entry which is preliminary data.</text>
</comment>
<dbReference type="Proteomes" id="UP000599109">
    <property type="component" value="Unassembled WGS sequence"/>
</dbReference>
<feature type="region of interest" description="Disordered" evidence="1">
    <location>
        <begin position="1"/>
        <end position="25"/>
    </location>
</feature>
<feature type="domain" description="AAA+ ATPase" evidence="2">
    <location>
        <begin position="505"/>
        <end position="637"/>
    </location>
</feature>